<dbReference type="Proteomes" id="UP000829196">
    <property type="component" value="Unassembled WGS sequence"/>
</dbReference>
<organism evidence="1 2">
    <name type="scientific">Dendrobium nobile</name>
    <name type="common">Orchid</name>
    <dbReference type="NCBI Taxonomy" id="94219"/>
    <lineage>
        <taxon>Eukaryota</taxon>
        <taxon>Viridiplantae</taxon>
        <taxon>Streptophyta</taxon>
        <taxon>Embryophyta</taxon>
        <taxon>Tracheophyta</taxon>
        <taxon>Spermatophyta</taxon>
        <taxon>Magnoliopsida</taxon>
        <taxon>Liliopsida</taxon>
        <taxon>Asparagales</taxon>
        <taxon>Orchidaceae</taxon>
        <taxon>Epidendroideae</taxon>
        <taxon>Malaxideae</taxon>
        <taxon>Dendrobiinae</taxon>
        <taxon>Dendrobium</taxon>
    </lineage>
</organism>
<evidence type="ECO:0000313" key="1">
    <source>
        <dbReference type="EMBL" id="KAI0512113.1"/>
    </source>
</evidence>
<protein>
    <submittedName>
        <fullName evidence="1">Uncharacterized protein</fullName>
    </submittedName>
</protein>
<comment type="caution">
    <text evidence="1">The sequence shown here is derived from an EMBL/GenBank/DDBJ whole genome shotgun (WGS) entry which is preliminary data.</text>
</comment>
<sequence length="104" mass="11820">MPIYGLCHSRKTINRALILHQSGGKGVYGCLSSSLFVVAARLRCFAEKLLFRFVALQEVCIDCTLCFFGSFVAVRHRSFDAFLSDRKLRHFDRKQERELAGCEG</sequence>
<evidence type="ECO:0000313" key="2">
    <source>
        <dbReference type="Proteomes" id="UP000829196"/>
    </source>
</evidence>
<dbReference type="AlphaFoldDB" id="A0A8T3BI86"/>
<proteinExistence type="predicted"/>
<reference evidence="1" key="1">
    <citation type="journal article" date="2022" name="Front. Genet.">
        <title>Chromosome-Scale Assembly of the Dendrobium nobile Genome Provides Insights Into the Molecular Mechanism of the Biosynthesis of the Medicinal Active Ingredient of Dendrobium.</title>
        <authorList>
            <person name="Xu Q."/>
            <person name="Niu S.-C."/>
            <person name="Li K.-L."/>
            <person name="Zheng P.-J."/>
            <person name="Zhang X.-J."/>
            <person name="Jia Y."/>
            <person name="Liu Y."/>
            <person name="Niu Y.-X."/>
            <person name="Yu L.-H."/>
            <person name="Chen D.-F."/>
            <person name="Zhang G.-Q."/>
        </authorList>
    </citation>
    <scope>NUCLEOTIDE SEQUENCE</scope>
    <source>
        <tissue evidence="1">Leaf</tissue>
    </source>
</reference>
<gene>
    <name evidence="1" type="ORF">KFK09_012749</name>
</gene>
<keyword evidence="2" id="KW-1185">Reference proteome</keyword>
<dbReference type="EMBL" id="JAGYWB010000009">
    <property type="protein sequence ID" value="KAI0512113.1"/>
    <property type="molecule type" value="Genomic_DNA"/>
</dbReference>
<name>A0A8T3BI86_DENNO</name>
<accession>A0A8T3BI86</accession>